<dbReference type="Pfam" id="PF01547">
    <property type="entry name" value="SBP_bac_1"/>
    <property type="match status" value="1"/>
</dbReference>
<organism evidence="6 7">
    <name type="scientific">Anaerovorax odorimutans</name>
    <dbReference type="NCBI Taxonomy" id="109327"/>
    <lineage>
        <taxon>Bacteria</taxon>
        <taxon>Bacillati</taxon>
        <taxon>Bacillota</taxon>
        <taxon>Clostridia</taxon>
        <taxon>Peptostreptococcales</taxon>
        <taxon>Anaerovoracaceae</taxon>
        <taxon>Anaerovorax</taxon>
    </lineage>
</organism>
<evidence type="ECO:0000256" key="2">
    <source>
        <dbReference type="ARBA" id="ARBA00022729"/>
    </source>
</evidence>
<reference evidence="6 7" key="1">
    <citation type="submission" date="2022-06" db="EMBL/GenBank/DDBJ databases">
        <title>Isolation of gut microbiota from human fecal samples.</title>
        <authorList>
            <person name="Pamer E.G."/>
            <person name="Barat B."/>
            <person name="Waligurski E."/>
            <person name="Medina S."/>
            <person name="Paddock L."/>
            <person name="Mostad J."/>
        </authorList>
    </citation>
    <scope>NUCLEOTIDE SEQUENCE [LARGE SCALE GENOMIC DNA]</scope>
    <source>
        <strain evidence="6 7">SL.3.17</strain>
    </source>
</reference>
<evidence type="ECO:0000256" key="1">
    <source>
        <dbReference type="ARBA" id="ARBA00022475"/>
    </source>
</evidence>
<keyword evidence="4" id="KW-0564">Palmitate</keyword>
<keyword evidence="1" id="KW-1003">Cell membrane</keyword>
<evidence type="ECO:0000256" key="3">
    <source>
        <dbReference type="ARBA" id="ARBA00023136"/>
    </source>
</evidence>
<accession>A0ABT1RLP9</accession>
<dbReference type="Gene3D" id="3.40.190.10">
    <property type="entry name" value="Periplasmic binding protein-like II"/>
    <property type="match status" value="1"/>
</dbReference>
<comment type="caution">
    <text evidence="6">The sequence shown here is derived from an EMBL/GenBank/DDBJ whole genome shotgun (WGS) entry which is preliminary data.</text>
</comment>
<dbReference type="EMBL" id="JANFXK010000004">
    <property type="protein sequence ID" value="MCQ4636112.1"/>
    <property type="molecule type" value="Genomic_DNA"/>
</dbReference>
<keyword evidence="2" id="KW-0732">Signal</keyword>
<dbReference type="InterPro" id="IPR050490">
    <property type="entry name" value="Bact_solute-bd_prot1"/>
</dbReference>
<name>A0ABT1RLP9_9FIRM</name>
<keyword evidence="7" id="KW-1185">Reference proteome</keyword>
<dbReference type="SUPFAM" id="SSF53850">
    <property type="entry name" value="Periplasmic binding protein-like II"/>
    <property type="match status" value="1"/>
</dbReference>
<proteinExistence type="predicted"/>
<protein>
    <submittedName>
        <fullName evidence="6">Extracellular solute-binding protein</fullName>
    </submittedName>
</protein>
<evidence type="ECO:0000256" key="4">
    <source>
        <dbReference type="ARBA" id="ARBA00023139"/>
    </source>
</evidence>
<dbReference type="InterPro" id="IPR006059">
    <property type="entry name" value="SBP"/>
</dbReference>
<keyword evidence="5" id="KW-0449">Lipoprotein</keyword>
<dbReference type="PANTHER" id="PTHR43649">
    <property type="entry name" value="ARABINOSE-BINDING PROTEIN-RELATED"/>
    <property type="match status" value="1"/>
</dbReference>
<dbReference type="PROSITE" id="PS51257">
    <property type="entry name" value="PROKAR_LIPOPROTEIN"/>
    <property type="match status" value="1"/>
</dbReference>
<dbReference type="PANTHER" id="PTHR43649:SF33">
    <property type="entry name" value="POLYGALACTURONAN_RHAMNOGALACTURONAN-BINDING PROTEIN YTCQ"/>
    <property type="match status" value="1"/>
</dbReference>
<sequence>MKNWKRMLAAGLILTVAFGVLIGCAPKGAAKPQVTLMIKLPPLTVANADTDIKDAYEILKQAGQEFAAQYANADVTVKVVKFAYTEEDDYITDCFDTEDAADVLFEGYFNMAGYIHTGRVVPLDDIITEDMRSDVDDASWEMSQVNGKTYMLPYYSLQNTLCFKKKLFRQCGLDEYIGEEGTIQSWTLDEWEHILSTLSEKLPKMSYPMLMYAKNDQGDTHIMTLLRSRGSEFFDKNGRFHINTPEGVAALQWIADCYKKGYFPAGCENMEINDCNTLFLNNQLAIYMTNSATAINLDSDTMGFVNFPSEDGAGYNTSFVTGFEVFDNGDAAKLEAAKAFVRYFYDNEELMNYAQVGIPASKATTERVSEHIFMQEAYSANAVNTVDFTANNPNWRGVRDVFYPHIHDLLAGNRTPKEVAAAIDADCNAAIENGWANSKLHK</sequence>
<gene>
    <name evidence="6" type="ORF">NE619_05180</name>
</gene>
<evidence type="ECO:0000256" key="5">
    <source>
        <dbReference type="ARBA" id="ARBA00023288"/>
    </source>
</evidence>
<dbReference type="RefSeq" id="WP_256131299.1">
    <property type="nucleotide sequence ID" value="NZ_JANFXK010000004.1"/>
</dbReference>
<evidence type="ECO:0000313" key="6">
    <source>
        <dbReference type="EMBL" id="MCQ4636112.1"/>
    </source>
</evidence>
<evidence type="ECO:0000313" key="7">
    <source>
        <dbReference type="Proteomes" id="UP001524502"/>
    </source>
</evidence>
<keyword evidence="3" id="KW-0472">Membrane</keyword>
<dbReference type="Proteomes" id="UP001524502">
    <property type="component" value="Unassembled WGS sequence"/>
</dbReference>